<keyword evidence="5" id="KW-0811">Translocation</keyword>
<evidence type="ECO:0000256" key="5">
    <source>
        <dbReference type="ARBA" id="ARBA00023010"/>
    </source>
</evidence>
<dbReference type="PANTHER" id="PTHR13257:SF0">
    <property type="entry name" value="NUCLEAR PORE COMPLEX PROTEIN NUP88"/>
    <property type="match status" value="1"/>
</dbReference>
<evidence type="ECO:0000256" key="8">
    <source>
        <dbReference type="SAM" id="Coils"/>
    </source>
</evidence>
<dbReference type="OrthoDB" id="341482at2759"/>
<evidence type="ECO:0000256" key="2">
    <source>
        <dbReference type="ARBA" id="ARBA00022448"/>
    </source>
</evidence>
<keyword evidence="3" id="KW-0509">mRNA transport</keyword>
<evidence type="ECO:0000256" key="7">
    <source>
        <dbReference type="ARBA" id="ARBA00023242"/>
    </source>
</evidence>
<dbReference type="GO" id="GO:0005643">
    <property type="term" value="C:nuclear pore"/>
    <property type="evidence" value="ECO:0007669"/>
    <property type="project" value="UniProtKB-SubCell"/>
</dbReference>
<evidence type="ECO:0000256" key="4">
    <source>
        <dbReference type="ARBA" id="ARBA00022927"/>
    </source>
</evidence>
<dbReference type="Proteomes" id="UP001652661">
    <property type="component" value="Chromosome 3R"/>
</dbReference>
<keyword evidence="4" id="KW-0653">Protein transport</keyword>
<sequence length="714" mass="79723">MSLTDILELNKAELFEKIRHGLPLVQKTQNLLDCKDDLLFAWDAKDSCLLVRNWRASLTDTEGKHTAAGVQCQTLIPANAVGLEVDRVLASNEGSLVALGGTRGVTILELPRRWGPDGYFKDGKAKITCRTFSLDTQLFQNNPPLEVRQIRWHPHSVTDSTLLVLLNNNTIRVYNHAKLRHVWQVGPSVMRGTSNTSLSDFGEVAVDFDIAPAAKPRNPDQDNTTLADTTANQRNQTLLAAKSVQKQAKIEWPVLVLRENGNIYILLTGLDSAKTRLQGPITITPQARDNYGLESCALMVIPSLPPTVVMAESNGKLHHALLMEAEAAEHSFNEVDDFVLIEPAEYVIHVLETVELELGLKATSTTGAAAGAGSAYNCPIHLKRDLINELRYFAYHNAGLHVVSVSFISELQRYLDSEIEHDRLELTASSRAEYVLCTKFDSSEGINAVLGIALLQMPAGVVLLLGSGQVVSLKLVIDAQLLVTPSEYRKTGLEVDEQESGPSFVDTIKSLLQRSVNQPILADKLASPSAQESYELLNQAIEVLREQYLKRHDLVSAAFARHINQIQLKKEQQLQEIQDLEQERELISERAHKLAERFEEISYNQELLVRKCYNLMKQANAALPNNIVAEREFAKEVTRLNEVTKGLAASLDTAKKSLNKQRYHIAKSQEELKKNTYELPEKQHRTIKEILTQLNSEIDRQVTDVKRINKIVGL</sequence>
<dbReference type="GO" id="GO:0006406">
    <property type="term" value="P:mRNA export from nucleus"/>
    <property type="evidence" value="ECO:0007669"/>
    <property type="project" value="TreeGrafter"/>
</dbReference>
<accession>A0A6P4JAM0</accession>
<dbReference type="GO" id="GO:0000056">
    <property type="term" value="P:ribosomal small subunit export from nucleus"/>
    <property type="evidence" value="ECO:0007669"/>
    <property type="project" value="InterPro"/>
</dbReference>
<keyword evidence="8" id="KW-0175">Coiled coil</keyword>
<reference evidence="10" key="1">
    <citation type="submission" date="2025-08" db="UniProtKB">
        <authorList>
            <consortium name="RefSeq"/>
        </authorList>
    </citation>
    <scope>IDENTIFICATION</scope>
    <source>
        <strain evidence="10">14028-0561.14</strain>
        <tissue evidence="10">Whole fly</tissue>
    </source>
</reference>
<protein>
    <submittedName>
        <fullName evidence="10">Nuclear pore complex protein Nup88</fullName>
    </submittedName>
</protein>
<keyword evidence="6" id="KW-0906">Nuclear pore complex</keyword>
<evidence type="ECO:0000256" key="1">
    <source>
        <dbReference type="ARBA" id="ARBA00004567"/>
    </source>
</evidence>
<keyword evidence="2" id="KW-0813">Transport</keyword>
<name>A0A6P4JAM0_DROKI</name>
<proteinExistence type="predicted"/>
<dbReference type="PANTHER" id="PTHR13257">
    <property type="entry name" value="NUCLEOPORIN NUP84-RELATED"/>
    <property type="match status" value="1"/>
</dbReference>
<evidence type="ECO:0000313" key="10">
    <source>
        <dbReference type="RefSeq" id="XP_017037925.1"/>
    </source>
</evidence>
<dbReference type="GO" id="GO:0006606">
    <property type="term" value="P:protein import into nucleus"/>
    <property type="evidence" value="ECO:0007669"/>
    <property type="project" value="TreeGrafter"/>
</dbReference>
<organism evidence="9 10">
    <name type="scientific">Drosophila kikkawai</name>
    <name type="common">Fruit fly</name>
    <dbReference type="NCBI Taxonomy" id="30033"/>
    <lineage>
        <taxon>Eukaryota</taxon>
        <taxon>Metazoa</taxon>
        <taxon>Ecdysozoa</taxon>
        <taxon>Arthropoda</taxon>
        <taxon>Hexapoda</taxon>
        <taxon>Insecta</taxon>
        <taxon>Pterygota</taxon>
        <taxon>Neoptera</taxon>
        <taxon>Endopterygota</taxon>
        <taxon>Diptera</taxon>
        <taxon>Brachycera</taxon>
        <taxon>Muscomorpha</taxon>
        <taxon>Ephydroidea</taxon>
        <taxon>Drosophilidae</taxon>
        <taxon>Drosophila</taxon>
        <taxon>Sophophora</taxon>
    </lineage>
</organism>
<dbReference type="SUPFAM" id="SSF117289">
    <property type="entry name" value="Nucleoporin domain"/>
    <property type="match status" value="1"/>
</dbReference>
<evidence type="ECO:0000313" key="9">
    <source>
        <dbReference type="Proteomes" id="UP001652661"/>
    </source>
</evidence>
<evidence type="ECO:0000256" key="3">
    <source>
        <dbReference type="ARBA" id="ARBA00022816"/>
    </source>
</evidence>
<gene>
    <name evidence="10" type="primary">mbo</name>
</gene>
<dbReference type="InterPro" id="IPR037700">
    <property type="entry name" value="NUP88/NUP82"/>
</dbReference>
<dbReference type="RefSeq" id="XP_017037925.1">
    <property type="nucleotide sequence ID" value="XM_017182436.2"/>
</dbReference>
<keyword evidence="7" id="KW-0539">Nucleus</keyword>
<dbReference type="Pfam" id="PF10168">
    <property type="entry name" value="Nup88"/>
    <property type="match status" value="1"/>
</dbReference>
<feature type="coiled-coil region" evidence="8">
    <location>
        <begin position="563"/>
        <end position="597"/>
    </location>
</feature>
<evidence type="ECO:0000256" key="6">
    <source>
        <dbReference type="ARBA" id="ARBA00023132"/>
    </source>
</evidence>
<dbReference type="InterPro" id="IPR019321">
    <property type="entry name" value="Nucleoporin_Nup88"/>
</dbReference>
<dbReference type="GO" id="GO:0017056">
    <property type="term" value="F:structural constituent of nuclear pore"/>
    <property type="evidence" value="ECO:0007669"/>
    <property type="project" value="InterPro"/>
</dbReference>
<comment type="subcellular location">
    <subcellularLocation>
        <location evidence="1">Nucleus</location>
        <location evidence="1">Nuclear pore complex</location>
    </subcellularLocation>
</comment>
<keyword evidence="9" id="KW-1185">Reference proteome</keyword>
<dbReference type="GO" id="GO:0000055">
    <property type="term" value="P:ribosomal large subunit export from nucleus"/>
    <property type="evidence" value="ECO:0007669"/>
    <property type="project" value="InterPro"/>
</dbReference>
<dbReference type="AlphaFoldDB" id="A0A6P4JAM0"/>